<proteinExistence type="inferred from homology"/>
<dbReference type="CDD" id="cd00671">
    <property type="entry name" value="ArgRS_core"/>
    <property type="match status" value="1"/>
</dbReference>
<comment type="caution">
    <text evidence="14">The sequence shown here is derived from an EMBL/GenBank/DDBJ whole genome shotgun (WGS) entry which is preliminary data.</text>
</comment>
<reference evidence="14" key="1">
    <citation type="journal article" date="2020" name="J Insects Food Feed">
        <title>The yellow mealworm (Tenebrio molitor) genome: a resource for the emerging insects as food and feed industry.</title>
        <authorList>
            <person name="Eriksson T."/>
            <person name="Andere A."/>
            <person name="Kelstrup H."/>
            <person name="Emery V."/>
            <person name="Picard C."/>
        </authorList>
    </citation>
    <scope>NUCLEOTIDE SEQUENCE</scope>
    <source>
        <strain evidence="14">Stoneville</strain>
        <tissue evidence="14">Whole head</tissue>
    </source>
</reference>
<dbReference type="Gene3D" id="3.40.50.620">
    <property type="entry name" value="HUPs"/>
    <property type="match status" value="1"/>
</dbReference>
<dbReference type="EMBL" id="JABDTM020024523">
    <property type="protein sequence ID" value="KAH0814209.1"/>
    <property type="molecule type" value="Genomic_DNA"/>
</dbReference>
<dbReference type="GO" id="GO:0005739">
    <property type="term" value="C:mitochondrion"/>
    <property type="evidence" value="ECO:0007669"/>
    <property type="project" value="TreeGrafter"/>
</dbReference>
<dbReference type="Pfam" id="PF00750">
    <property type="entry name" value="tRNA-synt_1d"/>
    <property type="match status" value="1"/>
</dbReference>
<dbReference type="FunFam" id="3.40.50.620:FF:000058">
    <property type="entry name" value="Mitochondrial arginyl-tRNA synthetase"/>
    <property type="match status" value="1"/>
</dbReference>
<evidence type="ECO:0000259" key="13">
    <source>
        <dbReference type="SMART" id="SM00836"/>
    </source>
</evidence>
<dbReference type="GO" id="GO:0006420">
    <property type="term" value="P:arginyl-tRNA aminoacylation"/>
    <property type="evidence" value="ECO:0007669"/>
    <property type="project" value="InterPro"/>
</dbReference>
<dbReference type="NCBIfam" id="TIGR00456">
    <property type="entry name" value="argS"/>
    <property type="match status" value="1"/>
</dbReference>
<evidence type="ECO:0000256" key="7">
    <source>
        <dbReference type="ARBA" id="ARBA00023146"/>
    </source>
</evidence>
<keyword evidence="5 12" id="KW-0067">ATP-binding</keyword>
<dbReference type="InterPro" id="IPR001278">
    <property type="entry name" value="Arg-tRNA-ligase"/>
</dbReference>
<dbReference type="InterPro" id="IPR008909">
    <property type="entry name" value="DALR_anticod-bd"/>
</dbReference>
<dbReference type="Gene3D" id="1.10.730.10">
    <property type="entry name" value="Isoleucyl-tRNA Synthetase, Domain 1"/>
    <property type="match status" value="1"/>
</dbReference>
<comment type="function">
    <text evidence="11">Catalyzes the attachment of arginine to tRNA(Arg) in a two-step reaction: arginine is first activated by ATP to form Arg-AMP and then transferred to the acceptor end of tRNA(Arg).</text>
</comment>
<dbReference type="InterPro" id="IPR009080">
    <property type="entry name" value="tRNAsynth_Ia_anticodon-bd"/>
</dbReference>
<keyword evidence="4 12" id="KW-0547">Nucleotide-binding</keyword>
<dbReference type="Pfam" id="PF05746">
    <property type="entry name" value="DALR_1"/>
    <property type="match status" value="1"/>
</dbReference>
<dbReference type="Proteomes" id="UP000719412">
    <property type="component" value="Unassembled WGS sequence"/>
</dbReference>
<evidence type="ECO:0000256" key="9">
    <source>
        <dbReference type="ARBA" id="ARBA00039495"/>
    </source>
</evidence>
<keyword evidence="3 12" id="KW-0436">Ligase</keyword>
<dbReference type="InterPro" id="IPR014729">
    <property type="entry name" value="Rossmann-like_a/b/a_fold"/>
</dbReference>
<dbReference type="SMART" id="SM00836">
    <property type="entry name" value="DALR_1"/>
    <property type="match status" value="1"/>
</dbReference>
<evidence type="ECO:0000313" key="14">
    <source>
        <dbReference type="EMBL" id="KAH0814209.1"/>
    </source>
</evidence>
<evidence type="ECO:0000256" key="4">
    <source>
        <dbReference type="ARBA" id="ARBA00022741"/>
    </source>
</evidence>
<keyword evidence="15" id="KW-1185">Reference proteome</keyword>
<dbReference type="InterPro" id="IPR001412">
    <property type="entry name" value="aa-tRNA-synth_I_CS"/>
</dbReference>
<comment type="catalytic activity">
    <reaction evidence="10">
        <text>tRNA(Arg) + L-arginine + ATP = L-arginyl-tRNA(Arg) + AMP + diphosphate</text>
        <dbReference type="Rhea" id="RHEA:20301"/>
        <dbReference type="Rhea" id="RHEA-COMP:9658"/>
        <dbReference type="Rhea" id="RHEA-COMP:9673"/>
        <dbReference type="ChEBI" id="CHEBI:30616"/>
        <dbReference type="ChEBI" id="CHEBI:32682"/>
        <dbReference type="ChEBI" id="CHEBI:33019"/>
        <dbReference type="ChEBI" id="CHEBI:78442"/>
        <dbReference type="ChEBI" id="CHEBI:78513"/>
        <dbReference type="ChEBI" id="CHEBI:456215"/>
        <dbReference type="EC" id="6.1.1.19"/>
    </reaction>
</comment>
<keyword evidence="7 12" id="KW-0030">Aminoacyl-tRNA synthetase</keyword>
<evidence type="ECO:0000256" key="11">
    <source>
        <dbReference type="ARBA" id="ARBA00049595"/>
    </source>
</evidence>
<dbReference type="PRINTS" id="PR01038">
    <property type="entry name" value="TRNASYNTHARG"/>
</dbReference>
<comment type="similarity">
    <text evidence="1 12">Belongs to the class-I aminoacyl-tRNA synthetase family.</text>
</comment>
<dbReference type="PANTHER" id="PTHR11956:SF11">
    <property type="entry name" value="ARGININE--TRNA LIGASE, MITOCHONDRIAL-RELATED"/>
    <property type="match status" value="1"/>
</dbReference>
<dbReference type="FunFam" id="1.10.730.10:FF:000006">
    <property type="entry name" value="Arginyl-tRNA synthetase 2, mitochondrial"/>
    <property type="match status" value="1"/>
</dbReference>
<evidence type="ECO:0000256" key="10">
    <source>
        <dbReference type="ARBA" id="ARBA00049339"/>
    </source>
</evidence>
<reference evidence="14" key="2">
    <citation type="submission" date="2021-08" db="EMBL/GenBank/DDBJ databases">
        <authorList>
            <person name="Eriksson T."/>
        </authorList>
    </citation>
    <scope>NUCLEOTIDE SEQUENCE</scope>
    <source>
        <strain evidence="14">Stoneville</strain>
        <tissue evidence="14">Whole head</tissue>
    </source>
</reference>
<evidence type="ECO:0000256" key="2">
    <source>
        <dbReference type="ARBA" id="ARBA00012837"/>
    </source>
</evidence>
<accession>A0A8J6L9Z3</accession>
<dbReference type="GO" id="GO:0004814">
    <property type="term" value="F:arginine-tRNA ligase activity"/>
    <property type="evidence" value="ECO:0007669"/>
    <property type="project" value="UniProtKB-EC"/>
</dbReference>
<dbReference type="EC" id="6.1.1.19" evidence="2"/>
<dbReference type="SUPFAM" id="SSF52374">
    <property type="entry name" value="Nucleotidylyl transferase"/>
    <property type="match status" value="1"/>
</dbReference>
<evidence type="ECO:0000256" key="12">
    <source>
        <dbReference type="RuleBase" id="RU363038"/>
    </source>
</evidence>
<protein>
    <recommendedName>
        <fullName evidence="9">Probable arginine--tRNA ligase, mitochondrial</fullName>
        <ecNumber evidence="2">6.1.1.19</ecNumber>
    </recommendedName>
    <alternativeName>
        <fullName evidence="8">Arginyl-tRNA synthetase</fullName>
    </alternativeName>
</protein>
<organism evidence="14 15">
    <name type="scientific">Tenebrio molitor</name>
    <name type="common">Yellow mealworm beetle</name>
    <dbReference type="NCBI Taxonomy" id="7067"/>
    <lineage>
        <taxon>Eukaryota</taxon>
        <taxon>Metazoa</taxon>
        <taxon>Ecdysozoa</taxon>
        <taxon>Arthropoda</taxon>
        <taxon>Hexapoda</taxon>
        <taxon>Insecta</taxon>
        <taxon>Pterygota</taxon>
        <taxon>Neoptera</taxon>
        <taxon>Endopterygota</taxon>
        <taxon>Coleoptera</taxon>
        <taxon>Polyphaga</taxon>
        <taxon>Cucujiformia</taxon>
        <taxon>Tenebrionidae</taxon>
        <taxon>Tenebrio</taxon>
    </lineage>
</organism>
<gene>
    <name evidence="14" type="ORF">GEV33_008584</name>
</gene>
<dbReference type="PANTHER" id="PTHR11956">
    <property type="entry name" value="ARGINYL-TRNA SYNTHETASE"/>
    <property type="match status" value="1"/>
</dbReference>
<dbReference type="AlphaFoldDB" id="A0A8J6L9Z3"/>
<dbReference type="PROSITE" id="PS00178">
    <property type="entry name" value="AA_TRNA_LIGASE_I"/>
    <property type="match status" value="1"/>
</dbReference>
<dbReference type="SUPFAM" id="SSF47323">
    <property type="entry name" value="Anticodon-binding domain of a subclass of class I aminoacyl-tRNA synthetases"/>
    <property type="match status" value="1"/>
</dbReference>
<dbReference type="InterPro" id="IPR035684">
    <property type="entry name" value="ArgRS_core"/>
</dbReference>
<evidence type="ECO:0000256" key="1">
    <source>
        <dbReference type="ARBA" id="ARBA00005594"/>
    </source>
</evidence>
<feature type="domain" description="DALR anticodon binding" evidence="13">
    <location>
        <begin position="450"/>
        <end position="565"/>
    </location>
</feature>
<dbReference type="GO" id="GO:0032543">
    <property type="term" value="P:mitochondrial translation"/>
    <property type="evidence" value="ECO:0007669"/>
    <property type="project" value="TreeGrafter"/>
</dbReference>
<evidence type="ECO:0000313" key="15">
    <source>
        <dbReference type="Proteomes" id="UP000719412"/>
    </source>
</evidence>
<name>A0A8J6L9Z3_TENMO</name>
<dbReference type="GO" id="GO:0005524">
    <property type="term" value="F:ATP binding"/>
    <property type="evidence" value="ECO:0007669"/>
    <property type="project" value="UniProtKB-KW"/>
</dbReference>
<sequence>MSSKLKLYLGRKVIESLSKSTKFTPTELLPLIHIGNSNLTNNFELHLPLTTLEDQLGVPNVNEILKIQPDDIIKNIVTKKDRANRKISFEIDRTIFIQDVLENSAKPDLNLKPRAVVVEFSSPNIAKPFHMGHLRSTIIGNFVGNLNSFLSNKVTKLNYLGDWGTQFGFIKVGVDELKHTQEDIKNNPLKLLYESYVHANKLAEKDPQIAERARQEFNKLEKGSPEGMEYWKQYMQFSKDELEATYKRLGVAFDSYNFESSYGAKEVQNVLDVLTNKHVLHKESDGKLVVEIDNKKRVVVMKSDGSTLYLTRDIAAAIDRFTKYNFDKMLYIVDNSQSDHFNALKAVLYKMNFPWADRLQHVKFGRIRGMSTRKGTAVFLRDILDECRDLMVKKQIESPNTRVPINNSNVSDVLGVSCVIINDLKQRRQKDYEFNWDKVLQVQGDTGVKLQYTHCRLYSLERNSGAVRPNKVIPELLSQPEATTLIRELARFHEILHRANEQLEACILVTYLFHLCTYVNKALAVLQVKNSEPEVASQRLLLFTTARTVLGEGMSILGLQPLNEICRQLTLNTIFRIILNKPNLIFSMVSWLTKLLKPQAIPHRIAPACPEGPPPSTKASTSTLSCMFANNRGNNTYKKRFRKVDAALE</sequence>
<evidence type="ECO:0000256" key="5">
    <source>
        <dbReference type="ARBA" id="ARBA00022840"/>
    </source>
</evidence>
<evidence type="ECO:0000256" key="6">
    <source>
        <dbReference type="ARBA" id="ARBA00022917"/>
    </source>
</evidence>
<evidence type="ECO:0000256" key="3">
    <source>
        <dbReference type="ARBA" id="ARBA00022598"/>
    </source>
</evidence>
<keyword evidence="6 12" id="KW-0648">Protein biosynthesis</keyword>
<evidence type="ECO:0000256" key="8">
    <source>
        <dbReference type="ARBA" id="ARBA00033033"/>
    </source>
</evidence>